<evidence type="ECO:0000256" key="1">
    <source>
        <dbReference type="SAM" id="MobiDB-lite"/>
    </source>
</evidence>
<dbReference type="EMBL" id="CABFNQ020000697">
    <property type="protein sequence ID" value="CAH0024538.1"/>
    <property type="molecule type" value="Genomic_DNA"/>
</dbReference>
<gene>
    <name evidence="2" type="ORF">CRHIZ90672A_00017953</name>
</gene>
<reference evidence="2" key="1">
    <citation type="submission" date="2021-10" db="EMBL/GenBank/DDBJ databases">
        <authorList>
            <person name="Piombo E."/>
        </authorList>
    </citation>
    <scope>NUCLEOTIDE SEQUENCE</scope>
</reference>
<evidence type="ECO:0000313" key="2">
    <source>
        <dbReference type="EMBL" id="CAH0024538.1"/>
    </source>
</evidence>
<sequence>MDARWENMIINPETRQLAALEPNKRQRFQDTSKKTKAVSRPSSVRSQLEPGFLHDIAGVSGVFM</sequence>
<protein>
    <submittedName>
        <fullName evidence="2">Uncharacterized protein</fullName>
    </submittedName>
</protein>
<feature type="compositionally biased region" description="Basic and acidic residues" evidence="1">
    <location>
        <begin position="22"/>
        <end position="33"/>
    </location>
</feature>
<dbReference type="Proteomes" id="UP000696573">
    <property type="component" value="Unassembled WGS sequence"/>
</dbReference>
<organism evidence="2 3">
    <name type="scientific">Clonostachys rhizophaga</name>
    <dbReference type="NCBI Taxonomy" id="160324"/>
    <lineage>
        <taxon>Eukaryota</taxon>
        <taxon>Fungi</taxon>
        <taxon>Dikarya</taxon>
        <taxon>Ascomycota</taxon>
        <taxon>Pezizomycotina</taxon>
        <taxon>Sordariomycetes</taxon>
        <taxon>Hypocreomycetidae</taxon>
        <taxon>Hypocreales</taxon>
        <taxon>Bionectriaceae</taxon>
        <taxon>Clonostachys</taxon>
    </lineage>
</organism>
<accession>A0A9N9VMN8</accession>
<feature type="region of interest" description="Disordered" evidence="1">
    <location>
        <begin position="19"/>
        <end position="44"/>
    </location>
</feature>
<name>A0A9N9VMN8_9HYPO</name>
<proteinExistence type="predicted"/>
<keyword evidence="3" id="KW-1185">Reference proteome</keyword>
<dbReference type="AlphaFoldDB" id="A0A9N9VMN8"/>
<comment type="caution">
    <text evidence="2">The sequence shown here is derived from an EMBL/GenBank/DDBJ whole genome shotgun (WGS) entry which is preliminary data.</text>
</comment>
<evidence type="ECO:0000313" key="3">
    <source>
        <dbReference type="Proteomes" id="UP000696573"/>
    </source>
</evidence>